<dbReference type="RefSeq" id="WP_125012670.1">
    <property type="nucleotide sequence ID" value="NZ_RQVR01000008.1"/>
</dbReference>
<reference evidence="2 3" key="1">
    <citation type="submission" date="2018-11" db="EMBL/GenBank/DDBJ databases">
        <title>Flavobacterium sp. nov., YIM 102600 draft genome.</title>
        <authorList>
            <person name="Li G."/>
            <person name="Jiang Y."/>
        </authorList>
    </citation>
    <scope>NUCLEOTIDE SEQUENCE [LARGE SCALE GENOMIC DNA]</scope>
    <source>
        <strain evidence="2 3">YIM 102600</strain>
    </source>
</reference>
<proteinExistence type="predicted"/>
<evidence type="ECO:0000256" key="1">
    <source>
        <dbReference type="SAM" id="SignalP"/>
    </source>
</evidence>
<feature type="chain" id="PRO_5018307123" description="Lipoprotein" evidence="1">
    <location>
        <begin position="19"/>
        <end position="161"/>
    </location>
</feature>
<feature type="signal peptide" evidence="1">
    <location>
        <begin position="1"/>
        <end position="18"/>
    </location>
</feature>
<evidence type="ECO:0000313" key="3">
    <source>
        <dbReference type="Proteomes" id="UP000271937"/>
    </source>
</evidence>
<sequence>MKKLVFLFAILISAVSCRDLGGAADNAGIQKDSLAKVAGVDKDENGCFSSAGYRWSVLKKTCIRPFEDGIRLNPPTEIKAGDPVISAFAVLEEDGNKAELFLPNYKSSVIMERKSEGSPYVKDEWQLLTDKGFTLKKGDSIMYAGAMVNEEVITGSDNPED</sequence>
<name>A0A3P3WBN9_9FLAO</name>
<dbReference type="EMBL" id="RQVR01000008">
    <property type="protein sequence ID" value="RRJ91436.1"/>
    <property type="molecule type" value="Genomic_DNA"/>
</dbReference>
<dbReference type="OrthoDB" id="1099822at2"/>
<comment type="caution">
    <text evidence="2">The sequence shown here is derived from an EMBL/GenBank/DDBJ whole genome shotgun (WGS) entry which is preliminary data.</text>
</comment>
<keyword evidence="3" id="KW-1185">Reference proteome</keyword>
<dbReference type="PROSITE" id="PS51257">
    <property type="entry name" value="PROKAR_LIPOPROTEIN"/>
    <property type="match status" value="1"/>
</dbReference>
<evidence type="ECO:0008006" key="4">
    <source>
        <dbReference type="Google" id="ProtNLM"/>
    </source>
</evidence>
<organism evidence="2 3">
    <name type="scientific">Flavobacterium macacae</name>
    <dbReference type="NCBI Taxonomy" id="2488993"/>
    <lineage>
        <taxon>Bacteria</taxon>
        <taxon>Pseudomonadati</taxon>
        <taxon>Bacteroidota</taxon>
        <taxon>Flavobacteriia</taxon>
        <taxon>Flavobacteriales</taxon>
        <taxon>Flavobacteriaceae</taxon>
        <taxon>Flavobacterium</taxon>
    </lineage>
</organism>
<dbReference type="Proteomes" id="UP000271937">
    <property type="component" value="Unassembled WGS sequence"/>
</dbReference>
<protein>
    <recommendedName>
        <fullName evidence="4">Lipoprotein</fullName>
    </recommendedName>
</protein>
<evidence type="ECO:0000313" key="2">
    <source>
        <dbReference type="EMBL" id="RRJ91436.1"/>
    </source>
</evidence>
<accession>A0A3P3WBN9</accession>
<dbReference type="AlphaFoldDB" id="A0A3P3WBN9"/>
<gene>
    <name evidence="2" type="ORF">EG849_08565</name>
</gene>
<keyword evidence="1" id="KW-0732">Signal</keyword>